<dbReference type="Gene3D" id="1.10.287.110">
    <property type="entry name" value="DnaJ domain"/>
    <property type="match status" value="1"/>
</dbReference>
<dbReference type="CDD" id="cd10747">
    <property type="entry name" value="DnaJ_C"/>
    <property type="match status" value="1"/>
</dbReference>
<evidence type="ECO:0000313" key="4">
    <source>
        <dbReference type="Proteomes" id="UP000006726"/>
    </source>
</evidence>
<dbReference type="STRING" id="353152.Q5CQY9"/>
<dbReference type="OrthoDB" id="550424at2759"/>
<dbReference type="Gene3D" id="2.10.230.10">
    <property type="entry name" value="Heat shock protein DnaJ, cysteine-rich domain"/>
    <property type="match status" value="1"/>
</dbReference>
<dbReference type="FunCoup" id="Q5CQY9">
    <property type="interactions" value="10"/>
</dbReference>
<dbReference type="SUPFAM" id="SSF46565">
    <property type="entry name" value="Chaperone J-domain"/>
    <property type="match status" value="1"/>
</dbReference>
<dbReference type="Pfam" id="PF01556">
    <property type="entry name" value="DnaJ_C"/>
    <property type="match status" value="1"/>
</dbReference>
<dbReference type="PROSITE" id="PS50076">
    <property type="entry name" value="DNAJ_2"/>
    <property type="match status" value="1"/>
</dbReference>
<feature type="chain" id="PRO_5004254278" evidence="1">
    <location>
        <begin position="22"/>
        <end position="361"/>
    </location>
</feature>
<dbReference type="Proteomes" id="UP000006726">
    <property type="component" value="Chromosome 4"/>
</dbReference>
<keyword evidence="4" id="KW-1185">Reference proteome</keyword>
<keyword evidence="1" id="KW-0732">Signal</keyword>
<name>Q5CQY9_CRYPI</name>
<dbReference type="CDD" id="cd06257">
    <property type="entry name" value="DnaJ"/>
    <property type="match status" value="1"/>
</dbReference>
<evidence type="ECO:0000259" key="2">
    <source>
        <dbReference type="PROSITE" id="PS50076"/>
    </source>
</evidence>
<accession>Q5CQY9</accession>
<gene>
    <name evidence="3" type="ORF">cgd4_2780</name>
</gene>
<dbReference type="InterPro" id="IPR008971">
    <property type="entry name" value="HSP40/DnaJ_pept-bd"/>
</dbReference>
<reference evidence="3 4" key="1">
    <citation type="journal article" date="2004" name="Science">
        <title>Complete genome sequence of the apicomplexan, Cryptosporidium parvum.</title>
        <authorList>
            <person name="Abrahamsen M.S."/>
            <person name="Templeton T.J."/>
            <person name="Enomoto S."/>
            <person name="Abrahante J.E."/>
            <person name="Zhu G."/>
            <person name="Lancto C.A."/>
            <person name="Deng M."/>
            <person name="Liu C."/>
            <person name="Widmer G."/>
            <person name="Tzipori S."/>
            <person name="Buck G.A."/>
            <person name="Xu P."/>
            <person name="Bankier A.T."/>
            <person name="Dear P.H."/>
            <person name="Konfortov B.A."/>
            <person name="Spriggs H.F."/>
            <person name="Iyer L."/>
            <person name="Anantharaman V."/>
            <person name="Aravind L."/>
            <person name="Kapur V."/>
        </authorList>
    </citation>
    <scope>NUCLEOTIDE SEQUENCE [LARGE SCALE GENOMIC DNA]</scope>
    <source>
        <strain evidence="4">Iowa II</strain>
    </source>
</reference>
<dbReference type="OMA" id="YDECETK"/>
<dbReference type="InterPro" id="IPR036869">
    <property type="entry name" value="J_dom_sf"/>
</dbReference>
<dbReference type="GO" id="GO:0051082">
    <property type="term" value="F:unfolded protein binding"/>
    <property type="evidence" value="ECO:0007669"/>
    <property type="project" value="InterPro"/>
</dbReference>
<dbReference type="GeneID" id="3372976"/>
<dbReference type="PANTHER" id="PTHR43888">
    <property type="entry name" value="DNAJ-LIKE-2, ISOFORM A-RELATED"/>
    <property type="match status" value="1"/>
</dbReference>
<dbReference type="SUPFAM" id="SSF49493">
    <property type="entry name" value="HSP40/DnaJ peptide-binding domain"/>
    <property type="match status" value="2"/>
</dbReference>
<comment type="caution">
    <text evidence="3">The sequence shown here is derived from an EMBL/GenBank/DDBJ whole genome shotgun (WGS) entry which is preliminary data.</text>
</comment>
<evidence type="ECO:0000313" key="3">
    <source>
        <dbReference type="EMBL" id="EAK87932.1"/>
    </source>
</evidence>
<dbReference type="AlphaFoldDB" id="Q5CQY9"/>
<dbReference type="PROSITE" id="PS00636">
    <property type="entry name" value="DNAJ_1"/>
    <property type="match status" value="1"/>
</dbReference>
<protein>
    <submittedName>
        <fullName evidence="3">DNAj domain protein having a signal peptide</fullName>
    </submittedName>
</protein>
<dbReference type="InterPro" id="IPR044713">
    <property type="entry name" value="DNJA1/2-like"/>
</dbReference>
<dbReference type="InterPro" id="IPR002939">
    <property type="entry name" value="DnaJ_C"/>
</dbReference>
<feature type="domain" description="J" evidence="2">
    <location>
        <begin position="23"/>
        <end position="87"/>
    </location>
</feature>
<dbReference type="PRINTS" id="PR00625">
    <property type="entry name" value="JDOMAIN"/>
</dbReference>
<dbReference type="Pfam" id="PF00226">
    <property type="entry name" value="DnaJ"/>
    <property type="match status" value="1"/>
</dbReference>
<dbReference type="FunFam" id="2.60.260.20:FF:000013">
    <property type="entry name" value="DnaJ subfamily B member 11"/>
    <property type="match status" value="1"/>
</dbReference>
<proteinExistence type="predicted"/>
<dbReference type="GO" id="GO:0006457">
    <property type="term" value="P:protein folding"/>
    <property type="evidence" value="ECO:0007669"/>
    <property type="project" value="InterPro"/>
</dbReference>
<dbReference type="RefSeq" id="XP_625863.1">
    <property type="nucleotide sequence ID" value="XM_625863.1"/>
</dbReference>
<feature type="non-terminal residue" evidence="3">
    <location>
        <position position="1"/>
    </location>
</feature>
<dbReference type="KEGG" id="cpv:cgd4_2780"/>
<dbReference type="GO" id="GO:0030544">
    <property type="term" value="F:Hsp70 protein binding"/>
    <property type="evidence" value="ECO:0007669"/>
    <property type="project" value="InterPro"/>
</dbReference>
<feature type="signal peptide" evidence="1">
    <location>
        <begin position="1"/>
        <end position="21"/>
    </location>
</feature>
<dbReference type="SMART" id="SM00271">
    <property type="entry name" value="DnaJ"/>
    <property type="match status" value="1"/>
</dbReference>
<sequence length="361" mass="40787">EMRGLLIFLLFLFKLFDGTFGKSYYDILGIKKSASDTEIKKAYRQKSLKYHPDRNPSPDASEKFKEIATAYEVLADPEKRGIYDKFGEDGLKQHLEGFQSNDPFDLFSMGFGNLFGMGPGRGDGERYRVPDSTFKIFMTLEQLYFGEMITISFIRPVLCINANDCLKNRSDCAAAGTKLFTQQMGPGFMVQHQVNDPTCVARKKGWDKNCKQCPNGPTELETAKLTAYIDPGMYSGDKIRFEGSGEQKLNQEPGDFIIVIFEVENNKFKRVGNDLHTNLEITLADALLGFNLPLKYIDGKNINIEKNGITSFGDVLKVKNKGMPIRNTNEYGDLYVTLKFKMPSELNDAQKQLIRQAILDT</sequence>
<organism evidence="3 4">
    <name type="scientific">Cryptosporidium parvum (strain Iowa II)</name>
    <dbReference type="NCBI Taxonomy" id="353152"/>
    <lineage>
        <taxon>Eukaryota</taxon>
        <taxon>Sar</taxon>
        <taxon>Alveolata</taxon>
        <taxon>Apicomplexa</taxon>
        <taxon>Conoidasida</taxon>
        <taxon>Coccidia</taxon>
        <taxon>Eucoccidiorida</taxon>
        <taxon>Eimeriorina</taxon>
        <taxon>Cryptosporidiidae</taxon>
        <taxon>Cryptosporidium</taxon>
    </lineage>
</organism>
<dbReference type="EMBL" id="AAEE01000008">
    <property type="protein sequence ID" value="EAK87932.1"/>
    <property type="molecule type" value="Genomic_DNA"/>
</dbReference>
<dbReference type="InParanoid" id="Q5CQY9"/>
<evidence type="ECO:0000256" key="1">
    <source>
        <dbReference type="SAM" id="SignalP"/>
    </source>
</evidence>
<dbReference type="Gene3D" id="2.60.260.20">
    <property type="entry name" value="Urease metallochaperone UreE, N-terminal domain"/>
    <property type="match status" value="2"/>
</dbReference>
<dbReference type="InterPro" id="IPR001623">
    <property type="entry name" value="DnaJ_domain"/>
</dbReference>
<dbReference type="InterPro" id="IPR018253">
    <property type="entry name" value="DnaJ_domain_CS"/>
</dbReference>